<dbReference type="eggNOG" id="COG2198">
    <property type="taxonomic scope" value="Bacteria"/>
</dbReference>
<reference evidence="2 3" key="2">
    <citation type="submission" date="2007-09" db="EMBL/GenBank/DDBJ databases">
        <title>Draft genome sequence of Clostridium bolteae (ATCC BAA-613).</title>
        <authorList>
            <person name="Sudarsanam P."/>
            <person name="Ley R."/>
            <person name="Guruge J."/>
            <person name="Turnbaugh P.J."/>
            <person name="Mahowald M."/>
            <person name="Liep D."/>
            <person name="Gordon J."/>
        </authorList>
    </citation>
    <scope>NUCLEOTIDE SEQUENCE [LARGE SCALE GENOMIC DNA]</scope>
    <source>
        <strain evidence="3">ATCC BAA-613 / DSM 15670 / CCUG 46953 / JCM 12243 / WAL 16351</strain>
    </source>
</reference>
<accession>A8S1W0</accession>
<proteinExistence type="predicted"/>
<comment type="caution">
    <text evidence="2">The sequence shown here is derived from an EMBL/GenBank/DDBJ whole genome shotgun (WGS) entry which is preliminary data.</text>
</comment>
<dbReference type="CDD" id="cd00088">
    <property type="entry name" value="HPT"/>
    <property type="match status" value="1"/>
</dbReference>
<dbReference type="AlphaFoldDB" id="A8S1W0"/>
<name>A8S1W0_ENTBW</name>
<dbReference type="Pfam" id="PF01627">
    <property type="entry name" value="Hpt"/>
    <property type="match status" value="1"/>
</dbReference>
<dbReference type="Gene3D" id="1.20.120.160">
    <property type="entry name" value="HPT domain"/>
    <property type="match status" value="1"/>
</dbReference>
<organism evidence="2 3">
    <name type="scientific">Enterocloster bolteae (strain ATCC BAA-613 / DSM 15670 / CCUG 46953 / JCM 12243 / WAL 16351)</name>
    <name type="common">Clostridium bolteae</name>
    <dbReference type="NCBI Taxonomy" id="411902"/>
    <lineage>
        <taxon>Bacteria</taxon>
        <taxon>Bacillati</taxon>
        <taxon>Bacillota</taxon>
        <taxon>Clostridia</taxon>
        <taxon>Lachnospirales</taxon>
        <taxon>Lachnospiraceae</taxon>
        <taxon>Enterocloster</taxon>
    </lineage>
</organism>
<dbReference type="GO" id="GO:0000160">
    <property type="term" value="P:phosphorelay signal transduction system"/>
    <property type="evidence" value="ECO:0007669"/>
    <property type="project" value="InterPro"/>
</dbReference>
<dbReference type="PaxDb" id="411902-CLOBOL_06186"/>
<dbReference type="HOGENOM" id="CLU_131453_1_0_9"/>
<evidence type="ECO:0000313" key="3">
    <source>
        <dbReference type="Proteomes" id="UP000005396"/>
    </source>
</evidence>
<dbReference type="InterPro" id="IPR036641">
    <property type="entry name" value="HPT_dom_sf"/>
</dbReference>
<protein>
    <recommendedName>
        <fullName evidence="1">HPt domain-containing protein</fullName>
    </recommendedName>
</protein>
<evidence type="ECO:0000313" key="2">
    <source>
        <dbReference type="EMBL" id="EDP13621.1"/>
    </source>
</evidence>
<reference evidence="2 3" key="1">
    <citation type="submission" date="2007-08" db="EMBL/GenBank/DDBJ databases">
        <authorList>
            <person name="Fulton L."/>
            <person name="Clifton S."/>
            <person name="Fulton B."/>
            <person name="Xu J."/>
            <person name="Minx P."/>
            <person name="Pepin K.H."/>
            <person name="Johnson M."/>
            <person name="Thiruvilangam P."/>
            <person name="Bhonagiri V."/>
            <person name="Nash W.E."/>
            <person name="Mardis E.R."/>
            <person name="Wilson R.K."/>
        </authorList>
    </citation>
    <scope>NUCLEOTIDE SEQUENCE [LARGE SCALE GENOMIC DNA]</scope>
    <source>
        <strain evidence="3">ATCC BAA-613 / DSM 15670 / CCUG 46953 / JCM 12243 / WAL 16351</strain>
    </source>
</reference>
<sequence length="129" mass="14998">MERKHKKMDDFERIFEAYGADYQVTLGRFMGNRKMYMKFLGMLFQDENLSKLGNALEQGDMTSAFEAAHTLKGVTGNMGLTPLYDAVCTIVEPLRTREDREDYTKMYEDVCRQFKRAEKLRADLAEISD</sequence>
<gene>
    <name evidence="2" type="ORF">CLOBOL_06186</name>
</gene>
<dbReference type="EMBL" id="ABCC02000047">
    <property type="protein sequence ID" value="EDP13621.1"/>
    <property type="molecule type" value="Genomic_DNA"/>
</dbReference>
<dbReference type="SUPFAM" id="SSF47226">
    <property type="entry name" value="Histidine-containing phosphotransfer domain, HPT domain"/>
    <property type="match status" value="1"/>
</dbReference>
<feature type="domain" description="HPt" evidence="1">
    <location>
        <begin position="46"/>
        <end position="87"/>
    </location>
</feature>
<dbReference type="InterPro" id="IPR008207">
    <property type="entry name" value="Sig_transdc_His_kin_Hpt_dom"/>
</dbReference>
<evidence type="ECO:0000259" key="1">
    <source>
        <dbReference type="Pfam" id="PF01627"/>
    </source>
</evidence>
<dbReference type="Proteomes" id="UP000005396">
    <property type="component" value="Unassembled WGS sequence"/>
</dbReference>